<dbReference type="GO" id="GO:0071555">
    <property type="term" value="P:cell wall organization"/>
    <property type="evidence" value="ECO:0007669"/>
    <property type="project" value="UniProtKB-KW"/>
</dbReference>
<dbReference type="RefSeq" id="WP_012472941.1">
    <property type="nucleotide sequence ID" value="NC_010830.1"/>
</dbReference>
<dbReference type="KEGG" id="aas:Aasi_0795"/>
<dbReference type="InterPro" id="IPR036505">
    <property type="entry name" value="Amidase/PGRP_sf"/>
</dbReference>
<dbReference type="Gene3D" id="3.40.80.10">
    <property type="entry name" value="Peptidoglycan recognition protein-like"/>
    <property type="match status" value="1"/>
</dbReference>
<protein>
    <recommendedName>
        <fullName evidence="2">N-acetylmuramoyl-L-alanine amidase</fullName>
        <ecNumber evidence="2">3.5.1.28</ecNumber>
    </recommendedName>
</protein>
<dbReference type="GO" id="GO:0009253">
    <property type="term" value="P:peptidoglycan catabolic process"/>
    <property type="evidence" value="ECO:0007669"/>
    <property type="project" value="InterPro"/>
</dbReference>
<evidence type="ECO:0000256" key="1">
    <source>
        <dbReference type="ARBA" id="ARBA00001561"/>
    </source>
</evidence>
<dbReference type="PANTHER" id="PTHR30417:SF1">
    <property type="entry name" value="N-ACETYLMURAMOYL-L-ALANINE AMIDASE AMID"/>
    <property type="match status" value="1"/>
</dbReference>
<sequence length="322" mass="37056">MNKLIWKFSLLQLLLISCGTPKPIEEVVVQAFDKKTGIMVHSKEVADLDVYQVLEFPEEEKNRNHYGDRGTEDIAYLVMHYTVCNFPATMRLFTSDIPEGRVSAHYVVTEEERERDVQGGMVFQVVPEEKTAWHAGISYWRGEQGLNLRSIGVENVNKGFVGKESEYPNWFTFDKKQIRSLGTLSQYIVNSYNIAPQNVVGHADIAPTRKQDPGILFPWEKLYTHYGVGAWLTEDERDEKAIAERFTPKEKLPQGISEAFLLTCLQAYGYNCTEVGYMTPENTSIVKAFKAHFSRNQYPYTYDASIDRTDMLWVWGLSEKYK</sequence>
<evidence type="ECO:0000256" key="2">
    <source>
        <dbReference type="ARBA" id="ARBA00011901"/>
    </source>
</evidence>
<dbReference type="Pfam" id="PF01510">
    <property type="entry name" value="Amidase_2"/>
    <property type="match status" value="1"/>
</dbReference>
<dbReference type="GO" id="GO:0009254">
    <property type="term" value="P:peptidoglycan turnover"/>
    <property type="evidence" value="ECO:0007669"/>
    <property type="project" value="TreeGrafter"/>
</dbReference>
<dbReference type="HOGENOM" id="CLU_049290_2_1_10"/>
<dbReference type="PROSITE" id="PS51257">
    <property type="entry name" value="PROKAR_LIPOPROTEIN"/>
    <property type="match status" value="1"/>
</dbReference>
<evidence type="ECO:0000259" key="5">
    <source>
        <dbReference type="SMART" id="SM00644"/>
    </source>
</evidence>
<dbReference type="STRING" id="452471.Aasi_0795"/>
<dbReference type="GO" id="GO:0008745">
    <property type="term" value="F:N-acetylmuramoyl-L-alanine amidase activity"/>
    <property type="evidence" value="ECO:0007669"/>
    <property type="project" value="UniProtKB-EC"/>
</dbReference>
<organism evidence="6 7">
    <name type="scientific">Amoebophilus asiaticus (strain 5a2)</name>
    <dbReference type="NCBI Taxonomy" id="452471"/>
    <lineage>
        <taxon>Bacteria</taxon>
        <taxon>Pseudomonadati</taxon>
        <taxon>Bacteroidota</taxon>
        <taxon>Cytophagia</taxon>
        <taxon>Cytophagales</taxon>
        <taxon>Amoebophilaceae</taxon>
        <taxon>Candidatus Amoebophilus</taxon>
    </lineage>
</organism>
<dbReference type="InterPro" id="IPR002502">
    <property type="entry name" value="Amidase_domain"/>
</dbReference>
<evidence type="ECO:0000256" key="3">
    <source>
        <dbReference type="ARBA" id="ARBA00022801"/>
    </source>
</evidence>
<feature type="domain" description="N-acetylmuramoyl-L-alanine amidase" evidence="5">
    <location>
        <begin position="64"/>
        <end position="214"/>
    </location>
</feature>
<keyword evidence="7" id="KW-1185">Reference proteome</keyword>
<keyword evidence="3" id="KW-0378">Hydrolase</keyword>
<dbReference type="Proteomes" id="UP000001227">
    <property type="component" value="Chromosome"/>
</dbReference>
<dbReference type="eggNOG" id="COG3023">
    <property type="taxonomic scope" value="Bacteria"/>
</dbReference>
<dbReference type="EC" id="3.5.1.28" evidence="2"/>
<dbReference type="SUPFAM" id="SSF55846">
    <property type="entry name" value="N-acetylmuramoyl-L-alanine amidase-like"/>
    <property type="match status" value="1"/>
</dbReference>
<dbReference type="InterPro" id="IPR051206">
    <property type="entry name" value="NAMLAA_amidase_2"/>
</dbReference>
<accession>B3ESH1</accession>
<proteinExistence type="predicted"/>
<dbReference type="SMART" id="SM00644">
    <property type="entry name" value="Ami_2"/>
    <property type="match status" value="1"/>
</dbReference>
<dbReference type="InterPro" id="IPR036366">
    <property type="entry name" value="PGBDSf"/>
</dbReference>
<dbReference type="AlphaFoldDB" id="B3ESH1"/>
<dbReference type="OrthoDB" id="9794842at2"/>
<reference evidence="6 7" key="1">
    <citation type="journal article" date="2010" name="J. Bacteriol.">
        <title>The genome of the amoeba symbiont 'Candidatus Amoebophilus asiaticus' reveals common mechanisms for host cell interaction among amoeba-associated bacteria.</title>
        <authorList>
            <person name="Schmitz-Esser S."/>
            <person name="Tischler P."/>
            <person name="Arnold R."/>
            <person name="Montanaro J."/>
            <person name="Wagner M."/>
            <person name="Rattei T."/>
            <person name="Horn M."/>
        </authorList>
    </citation>
    <scope>NUCLEOTIDE SEQUENCE [LARGE SCALE GENOMIC DNA]</scope>
    <source>
        <strain evidence="6 7">5a2</strain>
    </source>
</reference>
<keyword evidence="4" id="KW-0961">Cell wall biogenesis/degradation</keyword>
<evidence type="ECO:0000313" key="7">
    <source>
        <dbReference type="Proteomes" id="UP000001227"/>
    </source>
</evidence>
<evidence type="ECO:0000256" key="4">
    <source>
        <dbReference type="ARBA" id="ARBA00023316"/>
    </source>
</evidence>
<gene>
    <name evidence="6" type="ordered locus">Aasi_0795</name>
</gene>
<dbReference type="EMBL" id="CP001102">
    <property type="protein sequence ID" value="ACE06173.1"/>
    <property type="molecule type" value="Genomic_DNA"/>
</dbReference>
<name>B3ESH1_AMOA5</name>
<dbReference type="Gene3D" id="1.10.101.10">
    <property type="entry name" value="PGBD-like superfamily/PGBD"/>
    <property type="match status" value="1"/>
</dbReference>
<dbReference type="CDD" id="cd06583">
    <property type="entry name" value="PGRP"/>
    <property type="match status" value="1"/>
</dbReference>
<dbReference type="PANTHER" id="PTHR30417">
    <property type="entry name" value="N-ACETYLMURAMOYL-L-ALANINE AMIDASE AMID"/>
    <property type="match status" value="1"/>
</dbReference>
<comment type="catalytic activity">
    <reaction evidence="1">
        <text>Hydrolyzes the link between N-acetylmuramoyl residues and L-amino acid residues in certain cell-wall glycopeptides.</text>
        <dbReference type="EC" id="3.5.1.28"/>
    </reaction>
</comment>
<evidence type="ECO:0000313" key="6">
    <source>
        <dbReference type="EMBL" id="ACE06173.1"/>
    </source>
</evidence>